<dbReference type="SUPFAM" id="SSF52374">
    <property type="entry name" value="Nucleotidylyl transferase"/>
    <property type="match status" value="1"/>
</dbReference>
<protein>
    <recommendedName>
        <fullName evidence="3">methionine--tRNA ligase</fullName>
        <ecNumber evidence="3">6.1.1.10</ecNumber>
    </recommendedName>
    <alternativeName>
        <fullName evidence="9">Methionyl-tRNA synthetase</fullName>
    </alternativeName>
</protein>
<accession>A0ABR3QEM0</accession>
<dbReference type="InterPro" id="IPR014758">
    <property type="entry name" value="Met-tRNA_synth"/>
</dbReference>
<dbReference type="PANTHER" id="PTHR45765">
    <property type="entry name" value="METHIONINE--TRNA LIGASE"/>
    <property type="match status" value="1"/>
</dbReference>
<comment type="caution">
    <text evidence="14">The sequence shown here is derived from an EMBL/GenBank/DDBJ whole genome shotgun (WGS) entry which is preliminary data.</text>
</comment>
<evidence type="ECO:0000256" key="4">
    <source>
        <dbReference type="ARBA" id="ARBA00022598"/>
    </source>
</evidence>
<evidence type="ECO:0000256" key="10">
    <source>
        <dbReference type="ARBA" id="ARBA00047364"/>
    </source>
</evidence>
<evidence type="ECO:0000256" key="6">
    <source>
        <dbReference type="ARBA" id="ARBA00022840"/>
    </source>
</evidence>
<dbReference type="InterPro" id="IPR029038">
    <property type="entry name" value="MetRS_Zn"/>
</dbReference>
<comment type="subcellular location">
    <subcellularLocation>
        <location evidence="1">Cytoplasm</location>
    </subcellularLocation>
</comment>
<keyword evidence="5 11" id="KW-0547">Nucleotide-binding</keyword>
<dbReference type="PRINTS" id="PR01041">
    <property type="entry name" value="TRNASYNTHMET"/>
</dbReference>
<evidence type="ECO:0000256" key="1">
    <source>
        <dbReference type="ARBA" id="ARBA00004496"/>
    </source>
</evidence>
<dbReference type="PANTHER" id="PTHR45765:SF1">
    <property type="entry name" value="METHIONINE--TRNA LIGASE, CYTOPLASMIC"/>
    <property type="match status" value="1"/>
</dbReference>
<evidence type="ECO:0000256" key="3">
    <source>
        <dbReference type="ARBA" id="ARBA00012838"/>
    </source>
</evidence>
<evidence type="ECO:0000313" key="14">
    <source>
        <dbReference type="EMBL" id="KAL1413160.1"/>
    </source>
</evidence>
<evidence type="ECO:0000256" key="7">
    <source>
        <dbReference type="ARBA" id="ARBA00022917"/>
    </source>
</evidence>
<dbReference type="Gene3D" id="3.40.50.620">
    <property type="entry name" value="HUPs"/>
    <property type="match status" value="1"/>
</dbReference>
<keyword evidence="6 11" id="KW-0067">ATP-binding</keyword>
<evidence type="ECO:0000256" key="9">
    <source>
        <dbReference type="ARBA" id="ARBA00030904"/>
    </source>
</evidence>
<evidence type="ECO:0000256" key="2">
    <source>
        <dbReference type="ARBA" id="ARBA00005594"/>
    </source>
</evidence>
<keyword evidence="7 11" id="KW-0648">Protein biosynthesis</keyword>
<dbReference type="NCBIfam" id="TIGR00398">
    <property type="entry name" value="metG"/>
    <property type="match status" value="1"/>
</dbReference>
<keyword evidence="4 11" id="KW-0436">Ligase</keyword>
<evidence type="ECO:0000259" key="13">
    <source>
        <dbReference type="Pfam" id="PF19303"/>
    </source>
</evidence>
<comment type="catalytic activity">
    <reaction evidence="10">
        <text>tRNA(Met) + L-methionine + ATP = L-methionyl-tRNA(Met) + AMP + diphosphate</text>
        <dbReference type="Rhea" id="RHEA:13481"/>
        <dbReference type="Rhea" id="RHEA-COMP:9667"/>
        <dbReference type="Rhea" id="RHEA-COMP:9698"/>
        <dbReference type="ChEBI" id="CHEBI:30616"/>
        <dbReference type="ChEBI" id="CHEBI:33019"/>
        <dbReference type="ChEBI" id="CHEBI:57844"/>
        <dbReference type="ChEBI" id="CHEBI:78442"/>
        <dbReference type="ChEBI" id="CHEBI:78530"/>
        <dbReference type="ChEBI" id="CHEBI:456215"/>
        <dbReference type="EC" id="6.1.1.10"/>
    </reaction>
</comment>
<dbReference type="InterPro" id="IPR001412">
    <property type="entry name" value="aa-tRNA-synth_I_CS"/>
</dbReference>
<dbReference type="InterPro" id="IPR015413">
    <property type="entry name" value="Methionyl/Leucyl_tRNA_Synth"/>
</dbReference>
<dbReference type="InterPro" id="IPR023458">
    <property type="entry name" value="Met-tRNA_ligase_1"/>
</dbReference>
<dbReference type="SUPFAM" id="SSF47323">
    <property type="entry name" value="Anticodon-binding domain of a subclass of class I aminoacyl-tRNA synthetases"/>
    <property type="match status" value="1"/>
</dbReference>
<keyword evidence="8 11" id="KW-0030">Aminoacyl-tRNA synthetase</keyword>
<proteinExistence type="inferred from homology"/>
<dbReference type="EMBL" id="JBBXJM010000001">
    <property type="protein sequence ID" value="KAL1413160.1"/>
    <property type="molecule type" value="Genomic_DNA"/>
</dbReference>
<evidence type="ECO:0000313" key="15">
    <source>
        <dbReference type="Proteomes" id="UP001565368"/>
    </source>
</evidence>
<dbReference type="InterPro" id="IPR041872">
    <property type="entry name" value="Anticodon_Met"/>
</dbReference>
<evidence type="ECO:0000256" key="11">
    <source>
        <dbReference type="RuleBase" id="RU363039"/>
    </source>
</evidence>
<name>A0ABR3QEM0_9TREE</name>
<evidence type="ECO:0000256" key="8">
    <source>
        <dbReference type="ARBA" id="ARBA00023146"/>
    </source>
</evidence>
<dbReference type="GO" id="GO:0004825">
    <property type="term" value="F:methionine-tRNA ligase activity"/>
    <property type="evidence" value="ECO:0007669"/>
    <property type="project" value="UniProtKB-EC"/>
</dbReference>
<dbReference type="RefSeq" id="XP_069213104.1">
    <property type="nucleotide sequence ID" value="XM_069349560.1"/>
</dbReference>
<dbReference type="CDD" id="cd00814">
    <property type="entry name" value="MetRS_core"/>
    <property type="match status" value="1"/>
</dbReference>
<dbReference type="PROSITE" id="PS00178">
    <property type="entry name" value="AA_TRNA_LIGASE_I"/>
    <property type="match status" value="1"/>
</dbReference>
<dbReference type="GeneID" id="95981952"/>
<comment type="similarity">
    <text evidence="2 11">Belongs to the class-I aminoacyl-tRNA synthetase family.</text>
</comment>
<organism evidence="14 15">
    <name type="scientific">Vanrija albida</name>
    <dbReference type="NCBI Taxonomy" id="181172"/>
    <lineage>
        <taxon>Eukaryota</taxon>
        <taxon>Fungi</taxon>
        <taxon>Dikarya</taxon>
        <taxon>Basidiomycota</taxon>
        <taxon>Agaricomycotina</taxon>
        <taxon>Tremellomycetes</taxon>
        <taxon>Trichosporonales</taxon>
        <taxon>Trichosporonaceae</taxon>
        <taxon>Vanrija</taxon>
    </lineage>
</organism>
<feature type="domain" description="Methionyl/Leucyl tRNA synthetase" evidence="12">
    <location>
        <begin position="33"/>
        <end position="439"/>
    </location>
</feature>
<dbReference type="Proteomes" id="UP001565368">
    <property type="component" value="Unassembled WGS sequence"/>
</dbReference>
<feature type="domain" description="Methionyl-tRNA synthetase anticodon-binding" evidence="13">
    <location>
        <begin position="470"/>
        <end position="615"/>
    </location>
</feature>
<reference evidence="14 15" key="1">
    <citation type="submission" date="2023-08" db="EMBL/GenBank/DDBJ databases">
        <title>Annotated Genome Sequence of Vanrija albida AlHP1.</title>
        <authorList>
            <person name="Herzog R."/>
        </authorList>
    </citation>
    <scope>NUCLEOTIDE SEQUENCE [LARGE SCALE GENOMIC DNA]</scope>
    <source>
        <strain evidence="14 15">AlHP1</strain>
    </source>
</reference>
<dbReference type="CDD" id="cd07957">
    <property type="entry name" value="Anticodon_Ia_Met"/>
    <property type="match status" value="1"/>
</dbReference>
<dbReference type="InterPro" id="IPR033911">
    <property type="entry name" value="MetRS_core"/>
</dbReference>
<dbReference type="Pfam" id="PF19303">
    <property type="entry name" value="Anticodon_3"/>
    <property type="match status" value="1"/>
</dbReference>
<evidence type="ECO:0000259" key="12">
    <source>
        <dbReference type="Pfam" id="PF09334"/>
    </source>
</evidence>
<dbReference type="InterPro" id="IPR014729">
    <property type="entry name" value="Rossmann-like_a/b/a_fold"/>
</dbReference>
<dbReference type="Pfam" id="PF09334">
    <property type="entry name" value="tRNA-synt_1g"/>
    <property type="match status" value="1"/>
</dbReference>
<dbReference type="EC" id="6.1.1.10" evidence="3"/>
<dbReference type="Gene3D" id="2.20.28.20">
    <property type="entry name" value="Methionyl-tRNA synthetase, Zn-domain"/>
    <property type="match status" value="1"/>
</dbReference>
<dbReference type="SUPFAM" id="SSF57770">
    <property type="entry name" value="Methionyl-tRNA synthetase (MetRS), Zn-domain"/>
    <property type="match status" value="1"/>
</dbReference>
<dbReference type="InterPro" id="IPR009080">
    <property type="entry name" value="tRNAsynth_Ia_anticodon-bd"/>
</dbReference>
<dbReference type="Gene3D" id="1.10.730.10">
    <property type="entry name" value="Isoleucyl-tRNA Synthetase, Domain 1"/>
    <property type="match status" value="1"/>
</dbReference>
<sequence>MADRKIRQADGLLMEIHDPSKGPVLPKKGQRNILITSALPYVNNVPHLGNIIGSTLSADVFARYNRTRNLRTLYICGTDEYGTATETKALEEGVSPMELTTKFHGLHTEVYKWFDIGFDEWGRTSTPEHTEIVQDIYKHIHKNDFIELQTADQTYCEDDKLFLADRFVEGVCPNCGYDDARGDQCDKCSLTFSSPTELLHPRCKRNKNHKVSVRPSTHACFSMNKVQKDLEEWMQKTRIKGKWAGNVVINDKGEIVEPRMLGDGLRPSPVTRDLKWGVQVPKVGNPDEDKQLEDKVIYVWFDACIGYISITSTYTDKWRDWWFDPDDVELYQFMGKDNVYFHTVLFPSTLIADGRDWTKLHRISATQYLNYEDTKFSKSRNVGVFGNQAQEIGQPASVWRYYLISQRPETGDTAFQWSKFIAAINNELLANLGNFINRVIKFTNLKYASVVPGPADTKGGEVVPPANPTTEWEKIDAEFVKDVNARLVEFRESMDATKIRHALSVAMAVSARGNQYLQDSGLDNALLANHPERCAQVVLNAINLIYDLSVLFHPFIPSTSEDILKQLNAPARALPDYFSIDILPGHKVGQAAHLFKRIDNPEEQEAAWQKKYGGDAVVEAGNGDAKPVVKGAVNHDSNWAASSKKKKAAAEAAAAAQAAKSPEERELEAKVDAQNQVVKSIRTGKAQGDVEKETARAKQFKAELTELKKKLKEAKI</sequence>
<evidence type="ECO:0000256" key="5">
    <source>
        <dbReference type="ARBA" id="ARBA00022741"/>
    </source>
</evidence>
<keyword evidence="15" id="KW-1185">Reference proteome</keyword>
<gene>
    <name evidence="14" type="primary">MES1</name>
    <name evidence="14" type="ORF">Q8F55_000909</name>
</gene>